<evidence type="ECO:0000313" key="3">
    <source>
        <dbReference type="Proteomes" id="UP001152607"/>
    </source>
</evidence>
<keyword evidence="3" id="KW-1185">Reference proteome</keyword>
<dbReference type="EMBL" id="CAOQHR010000007">
    <property type="protein sequence ID" value="CAI6337339.1"/>
    <property type="molecule type" value="Genomic_DNA"/>
</dbReference>
<protein>
    <submittedName>
        <fullName evidence="2">Uncharacterized protein</fullName>
    </submittedName>
</protein>
<sequence>MCKVIRYQYSCYHNIKHVASRCGGHRVKQRGNNSCPRAACSAEPYVTVKLEGDCGQCIQEAWNADQEARISRAEIFKGQLLSRKDVPSAHARAVYDHINNLVATLRDEFSVEKWRRNSDYPPLRQQSPPPVRLRPQLGDGSIRSETDSQQTINPTFIDRCANPSMLKQQVQPEEVVIPPPALPPADENGWITFEVDGEEEDYERSTDPLHPVNTDNYDFPCASDSDVPETHEENADSEEGVQNFIFPSDWGIQTWKDHSVAELAWEANDAHDDETPKPYLDSDQTSPIEEAATLLTKKIVDDFWSVVDIVDGHANEHPTALCSRKSIPDIITQTTY</sequence>
<proteinExistence type="predicted"/>
<gene>
    <name evidence="2" type="ORF">PDIGIT_LOCUS10450</name>
</gene>
<organism evidence="2 3">
    <name type="scientific">Periconia digitata</name>
    <dbReference type="NCBI Taxonomy" id="1303443"/>
    <lineage>
        <taxon>Eukaryota</taxon>
        <taxon>Fungi</taxon>
        <taxon>Dikarya</taxon>
        <taxon>Ascomycota</taxon>
        <taxon>Pezizomycotina</taxon>
        <taxon>Dothideomycetes</taxon>
        <taxon>Pleosporomycetidae</taxon>
        <taxon>Pleosporales</taxon>
        <taxon>Massarineae</taxon>
        <taxon>Periconiaceae</taxon>
        <taxon>Periconia</taxon>
    </lineage>
</organism>
<dbReference type="AlphaFoldDB" id="A0A9W4XMF6"/>
<comment type="caution">
    <text evidence="2">The sequence shown here is derived from an EMBL/GenBank/DDBJ whole genome shotgun (WGS) entry which is preliminary data.</text>
</comment>
<accession>A0A9W4XMF6</accession>
<feature type="region of interest" description="Disordered" evidence="1">
    <location>
        <begin position="118"/>
        <end position="150"/>
    </location>
</feature>
<reference evidence="2" key="1">
    <citation type="submission" date="2023-01" db="EMBL/GenBank/DDBJ databases">
        <authorList>
            <person name="Van Ghelder C."/>
            <person name="Rancurel C."/>
        </authorList>
    </citation>
    <scope>NUCLEOTIDE SEQUENCE</scope>
    <source>
        <strain evidence="2">CNCM I-4278</strain>
    </source>
</reference>
<name>A0A9W4XMF6_9PLEO</name>
<evidence type="ECO:0000256" key="1">
    <source>
        <dbReference type="SAM" id="MobiDB-lite"/>
    </source>
</evidence>
<dbReference type="Proteomes" id="UP001152607">
    <property type="component" value="Unassembled WGS sequence"/>
</dbReference>
<dbReference type="OrthoDB" id="3933435at2759"/>
<evidence type="ECO:0000313" key="2">
    <source>
        <dbReference type="EMBL" id="CAI6337339.1"/>
    </source>
</evidence>